<evidence type="ECO:0000313" key="2">
    <source>
        <dbReference type="EMBL" id="MDF2095831.1"/>
    </source>
</evidence>
<comment type="caution">
    <text evidence="2">The sequence shown here is derived from an EMBL/GenBank/DDBJ whole genome shotgun (WGS) entry which is preliminary data.</text>
</comment>
<keyword evidence="1" id="KW-0732">Signal</keyword>
<feature type="chain" id="PRO_5045447897" evidence="1">
    <location>
        <begin position="21"/>
        <end position="310"/>
    </location>
</feature>
<gene>
    <name evidence="2" type="ORF">P2G67_07570</name>
</gene>
<evidence type="ECO:0000313" key="3">
    <source>
        <dbReference type="Proteomes" id="UP001215503"/>
    </source>
</evidence>
<dbReference type="Proteomes" id="UP001215503">
    <property type="component" value="Unassembled WGS sequence"/>
</dbReference>
<keyword evidence="3" id="KW-1185">Reference proteome</keyword>
<name>A0ABT5YLX2_9PROT</name>
<feature type="signal peptide" evidence="1">
    <location>
        <begin position="1"/>
        <end position="20"/>
    </location>
</feature>
<sequence>MLAGASAVAMGLLAPSGAEAFDKIHWHWNNHVNGFVSKYINIHANFDPKGLVMVEGLQTQLGDVTSKSVVFNVDNNSPNGESVTQEVDLGKVNLEAAGYGKVTWNNEGELVAENGDVLQNQNCSVTGLGGCYLDLGTATITLEGMGGPLNAVTELPEVVSTAAAIGNSFSIESPTMTEFHVEQTLKGDQLFQPASIDADSFVWDIKNATVDSSATAVGNSFSLDLETVKESGGFGFPYGGFGGGSDDLIVIGDVTQFSHANMNATSFVADVSISNYNKLGKIDRPIVSSVATAVGNAANVSVNVGGAGGL</sequence>
<dbReference type="RefSeq" id="WP_275821626.1">
    <property type="nucleotide sequence ID" value="NZ_JARHUD010000004.1"/>
</dbReference>
<evidence type="ECO:0000256" key="1">
    <source>
        <dbReference type="SAM" id="SignalP"/>
    </source>
</evidence>
<reference evidence="2 3" key="1">
    <citation type="submission" date="2023-03" db="EMBL/GenBank/DDBJ databases">
        <title>Fodinicurvata sp. CAU 1616 isolated from sea sendiment.</title>
        <authorList>
            <person name="Kim W."/>
        </authorList>
    </citation>
    <scope>NUCLEOTIDE SEQUENCE [LARGE SCALE GENOMIC DNA]</scope>
    <source>
        <strain evidence="2 3">CAU 1616</strain>
    </source>
</reference>
<protein>
    <submittedName>
        <fullName evidence="2">Uncharacterized protein</fullName>
    </submittedName>
</protein>
<accession>A0ABT5YLX2</accession>
<dbReference type="EMBL" id="JARHUD010000004">
    <property type="protein sequence ID" value="MDF2095831.1"/>
    <property type="molecule type" value="Genomic_DNA"/>
</dbReference>
<proteinExistence type="predicted"/>
<organism evidence="2 3">
    <name type="scientific">Aquibaculum arenosum</name>
    <dbReference type="NCBI Taxonomy" id="3032591"/>
    <lineage>
        <taxon>Bacteria</taxon>
        <taxon>Pseudomonadati</taxon>
        <taxon>Pseudomonadota</taxon>
        <taxon>Alphaproteobacteria</taxon>
        <taxon>Rhodospirillales</taxon>
        <taxon>Rhodovibrionaceae</taxon>
        <taxon>Aquibaculum</taxon>
    </lineage>
</organism>